<dbReference type="Proteomes" id="UP000184088">
    <property type="component" value="Unassembled WGS sequence"/>
</dbReference>
<evidence type="ECO:0000313" key="5">
    <source>
        <dbReference type="EMBL" id="SHF50525.1"/>
    </source>
</evidence>
<dbReference type="SUPFAM" id="SSF69572">
    <property type="entry name" value="Activating enzymes of the ubiquitin-like proteins"/>
    <property type="match status" value="1"/>
</dbReference>
<keyword evidence="3" id="KW-0067">ATP-binding</keyword>
<dbReference type="InterPro" id="IPR000594">
    <property type="entry name" value="ThiF_NAD_FAD-bd"/>
</dbReference>
<dbReference type="PANTHER" id="PTHR10953:SF102">
    <property type="entry name" value="ADENYLYLTRANSFERASE AND SULFURTRANSFERASE MOCS3"/>
    <property type="match status" value="1"/>
</dbReference>
<sequence length="272" mass="29808">MLTEEQILRYSRNIILKDIGGTGQEKLLNSKVLIVGAGGLGSPSAYYLAAAGVGTIGLVDYDMVDLSNLQRQILHRTQDVGIPKVKSAREKLEALNPDVNIITYEERLSVDNVLDLIKDYDLVIDGVDNFPARYLLNDACVFSRKPLIEAGILRFEGMIMTIIPGEGPCYRCVFPEPPAEGAVPTCSQAGVLGAVAGVMGTLQAVEAIKVLLNIGRPLKGRILTFNALEGTFREIKWSRKKDCPVCGENPTIKELIEYELQCDLRGKKNDQD</sequence>
<dbReference type="FunFam" id="3.40.50.720:FF:000033">
    <property type="entry name" value="Adenylyltransferase and sulfurtransferase MOCS3"/>
    <property type="match status" value="1"/>
</dbReference>
<accession>A0A1M5C720</accession>
<dbReference type="Gene3D" id="3.40.50.720">
    <property type="entry name" value="NAD(P)-binding Rossmann-like Domain"/>
    <property type="match status" value="1"/>
</dbReference>
<dbReference type="RefSeq" id="WP_073344913.1">
    <property type="nucleotide sequence ID" value="NZ_FQVH01000026.1"/>
</dbReference>
<evidence type="ECO:0000259" key="4">
    <source>
        <dbReference type="Pfam" id="PF00899"/>
    </source>
</evidence>
<name>A0A1M5C720_9THEO</name>
<gene>
    <name evidence="5" type="ORF">SAMN02746089_02048</name>
</gene>
<dbReference type="Pfam" id="PF00899">
    <property type="entry name" value="ThiF"/>
    <property type="match status" value="1"/>
</dbReference>
<dbReference type="GO" id="GO:0005829">
    <property type="term" value="C:cytosol"/>
    <property type="evidence" value="ECO:0007669"/>
    <property type="project" value="TreeGrafter"/>
</dbReference>
<dbReference type="GO" id="GO:0016779">
    <property type="term" value="F:nucleotidyltransferase activity"/>
    <property type="evidence" value="ECO:0007669"/>
    <property type="project" value="UniProtKB-KW"/>
</dbReference>
<dbReference type="EMBL" id="FQVH01000026">
    <property type="protein sequence ID" value="SHF50525.1"/>
    <property type="molecule type" value="Genomic_DNA"/>
</dbReference>
<protein>
    <submittedName>
        <fullName evidence="5">Adenylyltransferase and sulfurtransferase</fullName>
    </submittedName>
</protein>
<dbReference type="GO" id="GO:0008146">
    <property type="term" value="F:sulfotransferase activity"/>
    <property type="evidence" value="ECO:0007669"/>
    <property type="project" value="TreeGrafter"/>
</dbReference>
<keyword evidence="5" id="KW-0548">Nucleotidyltransferase</keyword>
<organism evidence="5 6">
    <name type="scientific">Caldanaerobius fijiensis DSM 17918</name>
    <dbReference type="NCBI Taxonomy" id="1121256"/>
    <lineage>
        <taxon>Bacteria</taxon>
        <taxon>Bacillati</taxon>
        <taxon>Bacillota</taxon>
        <taxon>Clostridia</taxon>
        <taxon>Thermoanaerobacterales</taxon>
        <taxon>Thermoanaerobacteraceae</taxon>
        <taxon>Caldanaerobius</taxon>
    </lineage>
</organism>
<dbReference type="AlphaFoldDB" id="A0A1M5C720"/>
<evidence type="ECO:0000256" key="1">
    <source>
        <dbReference type="ARBA" id="ARBA00022679"/>
    </source>
</evidence>
<dbReference type="STRING" id="1121256.SAMN02746089_02048"/>
<dbReference type="CDD" id="cd00757">
    <property type="entry name" value="ThiF_MoeB_HesA_family"/>
    <property type="match status" value="1"/>
</dbReference>
<keyword evidence="1 5" id="KW-0808">Transferase</keyword>
<proteinExistence type="predicted"/>
<reference evidence="5 6" key="1">
    <citation type="submission" date="2016-11" db="EMBL/GenBank/DDBJ databases">
        <authorList>
            <person name="Jaros S."/>
            <person name="Januszkiewicz K."/>
            <person name="Wedrychowicz H."/>
        </authorList>
    </citation>
    <scope>NUCLEOTIDE SEQUENCE [LARGE SCALE GENOMIC DNA]</scope>
    <source>
        <strain evidence="5 6">DSM 17918</strain>
    </source>
</reference>
<dbReference type="GO" id="GO:0004792">
    <property type="term" value="F:thiosulfate-cyanide sulfurtransferase activity"/>
    <property type="evidence" value="ECO:0007669"/>
    <property type="project" value="TreeGrafter"/>
</dbReference>
<keyword evidence="6" id="KW-1185">Reference proteome</keyword>
<evidence type="ECO:0000256" key="3">
    <source>
        <dbReference type="ARBA" id="ARBA00022840"/>
    </source>
</evidence>
<keyword evidence="2" id="KW-0547">Nucleotide-binding</keyword>
<dbReference type="InterPro" id="IPR035985">
    <property type="entry name" value="Ubiquitin-activating_enz"/>
</dbReference>
<dbReference type="InterPro" id="IPR045886">
    <property type="entry name" value="ThiF/MoeB/HesA"/>
</dbReference>
<dbReference type="PANTHER" id="PTHR10953">
    <property type="entry name" value="UBIQUITIN-ACTIVATING ENZYME E1"/>
    <property type="match status" value="1"/>
</dbReference>
<evidence type="ECO:0000313" key="6">
    <source>
        <dbReference type="Proteomes" id="UP000184088"/>
    </source>
</evidence>
<dbReference type="NCBIfam" id="NF004281">
    <property type="entry name" value="PRK05690.1"/>
    <property type="match status" value="1"/>
</dbReference>
<dbReference type="OrthoDB" id="9804286at2"/>
<feature type="domain" description="THIF-type NAD/FAD binding fold" evidence="4">
    <location>
        <begin position="10"/>
        <end position="245"/>
    </location>
</feature>
<dbReference type="GO" id="GO:0008641">
    <property type="term" value="F:ubiquitin-like modifier activating enzyme activity"/>
    <property type="evidence" value="ECO:0007669"/>
    <property type="project" value="InterPro"/>
</dbReference>
<evidence type="ECO:0000256" key="2">
    <source>
        <dbReference type="ARBA" id="ARBA00022741"/>
    </source>
</evidence>
<dbReference type="GO" id="GO:0005524">
    <property type="term" value="F:ATP binding"/>
    <property type="evidence" value="ECO:0007669"/>
    <property type="project" value="UniProtKB-KW"/>
</dbReference>